<organism evidence="1 2">
    <name type="scientific">Hyalangium rubrum</name>
    <dbReference type="NCBI Taxonomy" id="3103134"/>
    <lineage>
        <taxon>Bacteria</taxon>
        <taxon>Pseudomonadati</taxon>
        <taxon>Myxococcota</taxon>
        <taxon>Myxococcia</taxon>
        <taxon>Myxococcales</taxon>
        <taxon>Cystobacterineae</taxon>
        <taxon>Archangiaceae</taxon>
        <taxon>Hyalangium</taxon>
    </lineage>
</organism>
<evidence type="ECO:0000313" key="2">
    <source>
        <dbReference type="Proteomes" id="UP001291309"/>
    </source>
</evidence>
<gene>
    <name evidence="1" type="ORF">SYV04_15475</name>
</gene>
<reference evidence="1 2" key="1">
    <citation type="submission" date="2023-12" db="EMBL/GenBank/DDBJ databases">
        <title>the genome sequence of Hyalangium sp. s54d21.</title>
        <authorList>
            <person name="Zhang X."/>
        </authorList>
    </citation>
    <scope>NUCLEOTIDE SEQUENCE [LARGE SCALE GENOMIC DNA]</scope>
    <source>
        <strain evidence="2">s54d21</strain>
    </source>
</reference>
<dbReference type="RefSeq" id="WP_321546526.1">
    <property type="nucleotide sequence ID" value="NZ_JAXIVS010000004.1"/>
</dbReference>
<evidence type="ECO:0000313" key="1">
    <source>
        <dbReference type="EMBL" id="MDY7227815.1"/>
    </source>
</evidence>
<protein>
    <submittedName>
        <fullName evidence="1">PRC-barrel domain containing protein</fullName>
    </submittedName>
</protein>
<comment type="caution">
    <text evidence="1">The sequence shown here is derived from an EMBL/GenBank/DDBJ whole genome shotgun (WGS) entry which is preliminary data.</text>
</comment>
<proteinExistence type="predicted"/>
<keyword evidence="2" id="KW-1185">Reference proteome</keyword>
<accession>A0ABU5H6U6</accession>
<sequence length="104" mass="11694">MAWWDSPLERRSIQAGMRVQTQQGERLGRVRLIGREVLYVRPWRFSRREFAVPLARVARVTGGSVYVRGTPSEVCEPLGDRLQRDIPTQVHPLAEAASTGHAGS</sequence>
<name>A0ABU5H6U6_9BACT</name>
<dbReference type="Proteomes" id="UP001291309">
    <property type="component" value="Unassembled WGS sequence"/>
</dbReference>
<dbReference type="EMBL" id="JAXIVS010000004">
    <property type="protein sequence ID" value="MDY7227815.1"/>
    <property type="molecule type" value="Genomic_DNA"/>
</dbReference>